<evidence type="ECO:0000256" key="3">
    <source>
        <dbReference type="RuleBase" id="RU003850"/>
    </source>
</evidence>
<comment type="catalytic activity">
    <reaction evidence="2 3">
        <text>urea + 2 H2O + H(+) = hydrogencarbonate + 2 NH4(+)</text>
        <dbReference type="Rhea" id="RHEA:20557"/>
        <dbReference type="ChEBI" id="CHEBI:15377"/>
        <dbReference type="ChEBI" id="CHEBI:15378"/>
        <dbReference type="ChEBI" id="CHEBI:16199"/>
        <dbReference type="ChEBI" id="CHEBI:17544"/>
        <dbReference type="ChEBI" id="CHEBI:28938"/>
        <dbReference type="EC" id="3.5.1.5"/>
    </reaction>
</comment>
<evidence type="ECO:0000313" key="5">
    <source>
        <dbReference type="Proteomes" id="UP000645517"/>
    </source>
</evidence>
<accession>A0ABQ2JI73</accession>
<dbReference type="Proteomes" id="UP000645517">
    <property type="component" value="Unassembled WGS sequence"/>
</dbReference>
<evidence type="ECO:0000256" key="1">
    <source>
        <dbReference type="ARBA" id="ARBA00022801"/>
    </source>
</evidence>
<organism evidence="4 5">
    <name type="scientific">Deinococcus daejeonensis</name>
    <dbReference type="NCBI Taxonomy" id="1007098"/>
    <lineage>
        <taxon>Bacteria</taxon>
        <taxon>Thermotogati</taxon>
        <taxon>Deinococcota</taxon>
        <taxon>Deinococci</taxon>
        <taxon>Deinococcales</taxon>
        <taxon>Deinococcaceae</taxon>
        <taxon>Deinococcus</taxon>
    </lineage>
</organism>
<name>A0ABQ2JI73_9DEIO</name>
<comment type="caution">
    <text evidence="4">The sequence shown here is derived from an EMBL/GenBank/DDBJ whole genome shotgun (WGS) entry which is preliminary data.</text>
</comment>
<evidence type="ECO:0000313" key="4">
    <source>
        <dbReference type="EMBL" id="GGN46957.1"/>
    </source>
</evidence>
<keyword evidence="5" id="KW-1185">Reference proteome</keyword>
<dbReference type="InterPro" id="IPR036463">
    <property type="entry name" value="Urease_gamma_sf"/>
</dbReference>
<dbReference type="Pfam" id="PF00547">
    <property type="entry name" value="Urease_gamma"/>
    <property type="match status" value="1"/>
</dbReference>
<gene>
    <name evidence="4" type="ORF">GCM10010842_38000</name>
</gene>
<dbReference type="NCBIfam" id="TIGR00193">
    <property type="entry name" value="urease_gam"/>
    <property type="match status" value="1"/>
</dbReference>
<dbReference type="InterPro" id="IPR050069">
    <property type="entry name" value="Urease_subunit"/>
</dbReference>
<dbReference type="Gene3D" id="3.30.280.10">
    <property type="entry name" value="Urease, gamma-like subunit"/>
    <property type="match status" value="1"/>
</dbReference>
<dbReference type="EMBL" id="BMOR01000036">
    <property type="protein sequence ID" value="GGN46957.1"/>
    <property type="molecule type" value="Genomic_DNA"/>
</dbReference>
<proteinExistence type="inferred from homology"/>
<comment type="similarity">
    <text evidence="3">Belongs to the urease gamma subunit family.</text>
</comment>
<dbReference type="PANTHER" id="PTHR33569">
    <property type="entry name" value="UREASE"/>
    <property type="match status" value="1"/>
</dbReference>
<sequence>MQLTERERDKLLIHAAQFARDRRARGLRLNHPEAVAFITSAVLEGIRDGRRVEDLISWGATLLTPDDVMDGVLRRSTTSRSRAPSPTAPTW</sequence>
<dbReference type="PANTHER" id="PTHR33569:SF1">
    <property type="entry name" value="UREASE"/>
    <property type="match status" value="1"/>
</dbReference>
<comment type="subcellular location">
    <subcellularLocation>
        <location evidence="3">Cytoplasm</location>
    </subcellularLocation>
</comment>
<dbReference type="EC" id="3.5.1.5" evidence="3"/>
<evidence type="ECO:0000256" key="2">
    <source>
        <dbReference type="ARBA" id="ARBA00047778"/>
    </source>
</evidence>
<protein>
    <recommendedName>
        <fullName evidence="3">Urease subunit gamma</fullName>
        <ecNumber evidence="3">3.5.1.5</ecNumber>
    </recommendedName>
</protein>
<dbReference type="CDD" id="cd00390">
    <property type="entry name" value="Urease_gamma"/>
    <property type="match status" value="1"/>
</dbReference>
<reference evidence="5" key="1">
    <citation type="journal article" date="2019" name="Int. J. Syst. Evol. Microbiol.">
        <title>The Global Catalogue of Microorganisms (GCM) 10K type strain sequencing project: providing services to taxonomists for standard genome sequencing and annotation.</title>
        <authorList>
            <consortium name="The Broad Institute Genomics Platform"/>
            <consortium name="The Broad Institute Genome Sequencing Center for Infectious Disease"/>
            <person name="Wu L."/>
            <person name="Ma J."/>
        </authorList>
    </citation>
    <scope>NUCLEOTIDE SEQUENCE [LARGE SCALE GENOMIC DNA]</scope>
    <source>
        <strain evidence="5">JCM 16918</strain>
    </source>
</reference>
<dbReference type="SUPFAM" id="SSF54111">
    <property type="entry name" value="Urease, gamma-subunit"/>
    <property type="match status" value="1"/>
</dbReference>
<keyword evidence="1 3" id="KW-0378">Hydrolase</keyword>
<dbReference type="InterPro" id="IPR002026">
    <property type="entry name" value="Urease_gamma/gamma-beta_su"/>
</dbReference>